<dbReference type="PANTHER" id="PTHR34826">
    <property type="entry name" value="UPF0590 PROTEIN C409.17C"/>
    <property type="match status" value="1"/>
</dbReference>
<evidence type="ECO:0000259" key="1">
    <source>
        <dbReference type="Pfam" id="PF08588"/>
    </source>
</evidence>
<dbReference type="KEGG" id="som:SOMG_01346"/>
<proteinExistence type="predicted"/>
<dbReference type="EMBL" id="CP115611">
    <property type="protein sequence ID" value="WBW71278.1"/>
    <property type="molecule type" value="Genomic_DNA"/>
</dbReference>
<organism evidence="2 3">
    <name type="scientific">Schizosaccharomyces osmophilus</name>
    <dbReference type="NCBI Taxonomy" id="2545709"/>
    <lineage>
        <taxon>Eukaryota</taxon>
        <taxon>Fungi</taxon>
        <taxon>Dikarya</taxon>
        <taxon>Ascomycota</taxon>
        <taxon>Taphrinomycotina</taxon>
        <taxon>Schizosaccharomycetes</taxon>
        <taxon>Schizosaccharomycetales</taxon>
        <taxon>Schizosaccharomycetaceae</taxon>
        <taxon>Schizosaccharomyces</taxon>
    </lineage>
</organism>
<feature type="domain" description="Domain of unknown function at the cortex 1" evidence="1">
    <location>
        <begin position="12"/>
        <end position="223"/>
    </location>
</feature>
<dbReference type="RefSeq" id="XP_056035521.1">
    <property type="nucleotide sequence ID" value="XM_056180139.1"/>
</dbReference>
<name>A0AAE9W8D8_9SCHI</name>
<gene>
    <name evidence="2" type="primary">duc2</name>
    <name evidence="2" type="ORF">SOMG_01346</name>
</gene>
<dbReference type="PANTHER" id="PTHR34826:SF2">
    <property type="entry name" value="UPF0590 PROTEIN C409.17C"/>
    <property type="match status" value="1"/>
</dbReference>
<dbReference type="InterPro" id="IPR013897">
    <property type="entry name" value="Duc1"/>
</dbReference>
<dbReference type="AlphaFoldDB" id="A0AAE9W8D8"/>
<protein>
    <submittedName>
        <fullName evidence="2">DUF1769 family protein</fullName>
    </submittedName>
</protein>
<reference evidence="2 3" key="1">
    <citation type="journal article" date="2023" name="G3 (Bethesda)">
        <title>A high-quality reference genome for the fission yeast Schizosaccharomyces osmophilus.</title>
        <authorList>
            <person name="Jia G.S."/>
            <person name="Zhang W.C."/>
            <person name="Liang Y."/>
            <person name="Liu X.H."/>
            <person name="Rhind N."/>
            <person name="Pidoux A."/>
            <person name="Brysch-Herzberg M."/>
            <person name="Du L.L."/>
        </authorList>
    </citation>
    <scope>NUCLEOTIDE SEQUENCE [LARGE SCALE GENOMIC DNA]</scope>
    <source>
        <strain evidence="2 3">CBS 15793</strain>
    </source>
</reference>
<dbReference type="Pfam" id="PF08588">
    <property type="entry name" value="Duc1"/>
    <property type="match status" value="1"/>
</dbReference>
<evidence type="ECO:0000313" key="3">
    <source>
        <dbReference type="Proteomes" id="UP001212411"/>
    </source>
</evidence>
<dbReference type="GeneID" id="80874828"/>
<keyword evidence="3" id="KW-1185">Reference proteome</keyword>
<evidence type="ECO:0000313" key="2">
    <source>
        <dbReference type="EMBL" id="WBW71278.1"/>
    </source>
</evidence>
<accession>A0AAE9W8D8</accession>
<sequence>MKCSLIVGSRKEAIAINGTPNFVKSKHFEGRVKVRLRHYEVLDHEYFSKSNDTCSIMIAGRFLPTQGALTADDILFGNQFEKPLRDILPTGSSYMMKGLKLVDPAIEYDLYCDQPWAFSPFYATMTRLKMANAQPPLEYFYEDSSERRKEMQDPENRKKLPIKPNQYFIADFCNPFFDPSSMSVSVPYTGLKFSVKSYYSGQPLRYVCKTRAGEPIFAIEFDL</sequence>
<dbReference type="Proteomes" id="UP001212411">
    <property type="component" value="Chromosome 1"/>
</dbReference>